<keyword evidence="2" id="KW-1185">Reference proteome</keyword>
<comment type="caution">
    <text evidence="1">The sequence shown here is derived from an EMBL/GenBank/DDBJ whole genome shotgun (WGS) entry which is preliminary data.</text>
</comment>
<protein>
    <submittedName>
        <fullName evidence="1">Uncharacterized protein</fullName>
    </submittedName>
</protein>
<proteinExistence type="predicted"/>
<organism evidence="1 2">
    <name type="scientific">Larinioides sclopetarius</name>
    <dbReference type="NCBI Taxonomy" id="280406"/>
    <lineage>
        <taxon>Eukaryota</taxon>
        <taxon>Metazoa</taxon>
        <taxon>Ecdysozoa</taxon>
        <taxon>Arthropoda</taxon>
        <taxon>Chelicerata</taxon>
        <taxon>Arachnida</taxon>
        <taxon>Araneae</taxon>
        <taxon>Araneomorphae</taxon>
        <taxon>Entelegynae</taxon>
        <taxon>Araneoidea</taxon>
        <taxon>Araneidae</taxon>
        <taxon>Larinioides</taxon>
    </lineage>
</organism>
<gene>
    <name evidence="1" type="ORF">LARSCL_LOCUS16037</name>
</gene>
<evidence type="ECO:0000313" key="1">
    <source>
        <dbReference type="EMBL" id="CAL1289626.1"/>
    </source>
</evidence>
<evidence type="ECO:0000313" key="2">
    <source>
        <dbReference type="Proteomes" id="UP001497382"/>
    </source>
</evidence>
<accession>A0AAV2B198</accession>
<dbReference type="AlphaFoldDB" id="A0AAV2B198"/>
<dbReference type="EMBL" id="CAXIEN010000252">
    <property type="protein sequence ID" value="CAL1289626.1"/>
    <property type="molecule type" value="Genomic_DNA"/>
</dbReference>
<sequence>MKHLVDWKVSTLRWELEDDQKDRFPKMKGKKRKK</sequence>
<dbReference type="Proteomes" id="UP001497382">
    <property type="component" value="Unassembled WGS sequence"/>
</dbReference>
<reference evidence="1 2" key="1">
    <citation type="submission" date="2024-04" db="EMBL/GenBank/DDBJ databases">
        <authorList>
            <person name="Rising A."/>
            <person name="Reimegard J."/>
            <person name="Sonavane S."/>
            <person name="Akerstrom W."/>
            <person name="Nylinder S."/>
            <person name="Hedman E."/>
            <person name="Kallberg Y."/>
        </authorList>
    </citation>
    <scope>NUCLEOTIDE SEQUENCE [LARGE SCALE GENOMIC DNA]</scope>
</reference>
<name>A0AAV2B198_9ARAC</name>